<sequence length="137" mass="16354">MDSWMTMEWKDDFLTWEPKEFNNITILSIPHTEVWKPDLSIYTSTPDHALFPTSNTRAVIFPDGRVLWVPSFTIKNRCPVLKRQETSYYVCNIRMGSWTYSLDLMDIELNTFYVRRIFYYRNGIINCVVTEILYDDS</sequence>
<dbReference type="InterPro" id="IPR006201">
    <property type="entry name" value="Neur_channel"/>
</dbReference>
<evidence type="ECO:0000313" key="3">
    <source>
        <dbReference type="Proteomes" id="UP000886998"/>
    </source>
</evidence>
<feature type="domain" description="Neurotransmitter-gated ion-channel ligand-binding" evidence="1">
    <location>
        <begin position="1"/>
        <end position="111"/>
    </location>
</feature>
<dbReference type="Proteomes" id="UP000886998">
    <property type="component" value="Unassembled WGS sequence"/>
</dbReference>
<evidence type="ECO:0000259" key="1">
    <source>
        <dbReference type="Pfam" id="PF02931"/>
    </source>
</evidence>
<dbReference type="InterPro" id="IPR036734">
    <property type="entry name" value="Neur_chan_lig-bd_sf"/>
</dbReference>
<comment type="caution">
    <text evidence="2">The sequence shown here is derived from an EMBL/GenBank/DDBJ whole genome shotgun (WGS) entry which is preliminary data.</text>
</comment>
<dbReference type="GO" id="GO:0016020">
    <property type="term" value="C:membrane"/>
    <property type="evidence" value="ECO:0007669"/>
    <property type="project" value="InterPro"/>
</dbReference>
<reference evidence="2" key="1">
    <citation type="submission" date="2020-08" db="EMBL/GenBank/DDBJ databases">
        <title>Multicomponent nature underlies the extraordinary mechanical properties of spider dragline silk.</title>
        <authorList>
            <person name="Kono N."/>
            <person name="Nakamura H."/>
            <person name="Mori M."/>
            <person name="Yoshida Y."/>
            <person name="Ohtoshi R."/>
            <person name="Malay A.D."/>
            <person name="Moran D.A.P."/>
            <person name="Tomita M."/>
            <person name="Numata K."/>
            <person name="Arakawa K."/>
        </authorList>
    </citation>
    <scope>NUCLEOTIDE SEQUENCE</scope>
</reference>
<evidence type="ECO:0000313" key="2">
    <source>
        <dbReference type="EMBL" id="GFY63611.1"/>
    </source>
</evidence>
<dbReference type="SUPFAM" id="SSF63712">
    <property type="entry name" value="Nicotinic receptor ligand binding domain-like"/>
    <property type="match status" value="1"/>
</dbReference>
<protein>
    <recommendedName>
        <fullName evidence="1">Neurotransmitter-gated ion-channel ligand-binding domain-containing protein</fullName>
    </recommendedName>
</protein>
<organism evidence="2 3">
    <name type="scientific">Trichonephila inaurata madagascariensis</name>
    <dbReference type="NCBI Taxonomy" id="2747483"/>
    <lineage>
        <taxon>Eukaryota</taxon>
        <taxon>Metazoa</taxon>
        <taxon>Ecdysozoa</taxon>
        <taxon>Arthropoda</taxon>
        <taxon>Chelicerata</taxon>
        <taxon>Arachnida</taxon>
        <taxon>Araneae</taxon>
        <taxon>Araneomorphae</taxon>
        <taxon>Entelegynae</taxon>
        <taxon>Araneoidea</taxon>
        <taxon>Nephilidae</taxon>
        <taxon>Trichonephila</taxon>
        <taxon>Trichonephila inaurata</taxon>
    </lineage>
</organism>
<dbReference type="PANTHER" id="PTHR18945">
    <property type="entry name" value="NEUROTRANSMITTER GATED ION CHANNEL"/>
    <property type="match status" value="1"/>
</dbReference>
<dbReference type="InterPro" id="IPR006202">
    <property type="entry name" value="Neur_chan_lig-bd"/>
</dbReference>
<dbReference type="EMBL" id="BMAV01014863">
    <property type="protein sequence ID" value="GFY63611.1"/>
    <property type="molecule type" value="Genomic_DNA"/>
</dbReference>
<keyword evidence="3" id="KW-1185">Reference proteome</keyword>
<name>A0A8X6Y072_9ARAC</name>
<proteinExistence type="predicted"/>
<accession>A0A8X6Y072</accession>
<dbReference type="AlphaFoldDB" id="A0A8X6Y072"/>
<dbReference type="GO" id="GO:0004888">
    <property type="term" value="F:transmembrane signaling receptor activity"/>
    <property type="evidence" value="ECO:0007669"/>
    <property type="project" value="InterPro"/>
</dbReference>
<dbReference type="GO" id="GO:0005230">
    <property type="term" value="F:extracellular ligand-gated monoatomic ion channel activity"/>
    <property type="evidence" value="ECO:0007669"/>
    <property type="project" value="InterPro"/>
</dbReference>
<dbReference type="Pfam" id="PF02931">
    <property type="entry name" value="Neur_chan_LBD"/>
    <property type="match status" value="1"/>
</dbReference>
<dbReference type="Gene3D" id="2.70.170.10">
    <property type="entry name" value="Neurotransmitter-gated ion-channel ligand-binding domain"/>
    <property type="match status" value="1"/>
</dbReference>
<gene>
    <name evidence="2" type="ORF">TNIN_228971</name>
</gene>
<dbReference type="OrthoDB" id="6416032at2759"/>